<sequence length="22" mass="2441">MRNSQIAKPRLTKVTKGQSSLP</sequence>
<protein>
    <submittedName>
        <fullName evidence="2">Uncharacterized protein</fullName>
    </submittedName>
</protein>
<dbReference type="AlphaFoldDB" id="A0A375G512"/>
<evidence type="ECO:0000256" key="1">
    <source>
        <dbReference type="SAM" id="MobiDB-lite"/>
    </source>
</evidence>
<dbReference type="EMBL" id="OGUS01000118">
    <property type="protein sequence ID" value="SPC13126.1"/>
    <property type="molecule type" value="Genomic_DNA"/>
</dbReference>
<organism evidence="2">
    <name type="scientific">Cupriavidus oxalaticus</name>
    <dbReference type="NCBI Taxonomy" id="96344"/>
    <lineage>
        <taxon>Bacteria</taxon>
        <taxon>Pseudomonadati</taxon>
        <taxon>Pseudomonadota</taxon>
        <taxon>Betaproteobacteria</taxon>
        <taxon>Burkholderiales</taxon>
        <taxon>Burkholderiaceae</taxon>
        <taxon>Cupriavidus</taxon>
    </lineage>
</organism>
<comment type="caution">
    <text evidence="2">The sequence shown here is derived from an EMBL/GenBank/DDBJ whole genome shotgun (WGS) entry which is preliminary data.</text>
</comment>
<reference evidence="2" key="1">
    <citation type="submission" date="2018-01" db="EMBL/GenBank/DDBJ databases">
        <authorList>
            <person name="Clerissi C."/>
        </authorList>
    </citation>
    <scope>NUCLEOTIDE SEQUENCE</scope>
    <source>
        <strain evidence="2">Cupriavidus oxalaticus LMG 2235</strain>
    </source>
</reference>
<name>A0A375G512_9BURK</name>
<gene>
    <name evidence="2" type="ORF">CO2235_180024</name>
</gene>
<proteinExistence type="predicted"/>
<feature type="region of interest" description="Disordered" evidence="1">
    <location>
        <begin position="1"/>
        <end position="22"/>
    </location>
</feature>
<accession>A0A375G512</accession>
<evidence type="ECO:0000313" key="2">
    <source>
        <dbReference type="EMBL" id="SPC13126.1"/>
    </source>
</evidence>
<dbReference type="Proteomes" id="UP000256862">
    <property type="component" value="Chromosome CO2235"/>
</dbReference>